<dbReference type="Gene3D" id="3.40.190.10">
    <property type="entry name" value="Periplasmic binding protein-like II"/>
    <property type="match status" value="1"/>
</dbReference>
<feature type="transmembrane region" description="Helical" evidence="9">
    <location>
        <begin position="435"/>
        <end position="455"/>
    </location>
</feature>
<dbReference type="EMBL" id="LR899011">
    <property type="protein sequence ID" value="CAD7084236.1"/>
    <property type="molecule type" value="Genomic_DNA"/>
</dbReference>
<feature type="transmembrane region" description="Helical" evidence="9">
    <location>
        <begin position="121"/>
        <end position="143"/>
    </location>
</feature>
<keyword evidence="4 9" id="KW-0812">Transmembrane</keyword>
<dbReference type="Gene3D" id="1.10.287.70">
    <property type="match status" value="1"/>
</dbReference>
<evidence type="ECO:0000256" key="3">
    <source>
        <dbReference type="ARBA" id="ARBA00022475"/>
    </source>
</evidence>
<dbReference type="AlphaFoldDB" id="A0A7R8UNZ2"/>
<dbReference type="GO" id="GO:0005886">
    <property type="term" value="C:plasma membrane"/>
    <property type="evidence" value="ECO:0007669"/>
    <property type="project" value="UniProtKB-SubCell"/>
</dbReference>
<dbReference type="InterPro" id="IPR001320">
    <property type="entry name" value="Iontro_rcpt_C"/>
</dbReference>
<proteinExistence type="inferred from homology"/>
<organism evidence="11 12">
    <name type="scientific">Hermetia illucens</name>
    <name type="common">Black soldier fly</name>
    <dbReference type="NCBI Taxonomy" id="343691"/>
    <lineage>
        <taxon>Eukaryota</taxon>
        <taxon>Metazoa</taxon>
        <taxon>Ecdysozoa</taxon>
        <taxon>Arthropoda</taxon>
        <taxon>Hexapoda</taxon>
        <taxon>Insecta</taxon>
        <taxon>Pterygota</taxon>
        <taxon>Neoptera</taxon>
        <taxon>Endopterygota</taxon>
        <taxon>Diptera</taxon>
        <taxon>Brachycera</taxon>
        <taxon>Stratiomyomorpha</taxon>
        <taxon>Stratiomyidae</taxon>
        <taxon>Hermetiinae</taxon>
        <taxon>Hermetia</taxon>
    </lineage>
</organism>
<evidence type="ECO:0000256" key="8">
    <source>
        <dbReference type="ARBA" id="ARBA00023180"/>
    </source>
</evidence>
<evidence type="ECO:0000313" key="12">
    <source>
        <dbReference type="Proteomes" id="UP000594454"/>
    </source>
</evidence>
<dbReference type="GO" id="GO:0015276">
    <property type="term" value="F:ligand-gated monoatomic ion channel activity"/>
    <property type="evidence" value="ECO:0007669"/>
    <property type="project" value="InterPro"/>
</dbReference>
<keyword evidence="12" id="KW-1185">Reference proteome</keyword>
<dbReference type="OrthoDB" id="5984008at2759"/>
<evidence type="ECO:0000256" key="4">
    <source>
        <dbReference type="ARBA" id="ARBA00022692"/>
    </source>
</evidence>
<dbReference type="FunFam" id="1.10.287.70:FF:000283">
    <property type="entry name" value="Ionotropic receptor 40a"/>
    <property type="match status" value="1"/>
</dbReference>
<evidence type="ECO:0000256" key="1">
    <source>
        <dbReference type="ARBA" id="ARBA00004651"/>
    </source>
</evidence>
<evidence type="ECO:0000256" key="2">
    <source>
        <dbReference type="ARBA" id="ARBA00008685"/>
    </source>
</evidence>
<evidence type="ECO:0000256" key="6">
    <source>
        <dbReference type="ARBA" id="ARBA00023136"/>
    </source>
</evidence>
<dbReference type="SUPFAM" id="SSF53850">
    <property type="entry name" value="Periplasmic binding protein-like II"/>
    <property type="match status" value="1"/>
</dbReference>
<dbReference type="FunCoup" id="A0A7R8UNZ2">
    <property type="interactions" value="15"/>
</dbReference>
<evidence type="ECO:0000259" key="10">
    <source>
        <dbReference type="Pfam" id="PF00060"/>
    </source>
</evidence>
<comment type="subcellular location">
    <subcellularLocation>
        <location evidence="1">Cell membrane</location>
        <topology evidence="1">Multi-pass membrane protein</topology>
    </subcellularLocation>
</comment>
<accession>A0A7R8UNZ2</accession>
<dbReference type="Proteomes" id="UP000594454">
    <property type="component" value="Chromosome 3"/>
</dbReference>
<comment type="similarity">
    <text evidence="2">Belongs to the glutamate-gated ion channel (TC 1.A.10.1) family.</text>
</comment>
<keyword evidence="3" id="KW-1003">Cell membrane</keyword>
<dbReference type="Pfam" id="PF00060">
    <property type="entry name" value="Lig_chan"/>
    <property type="match status" value="1"/>
</dbReference>
<evidence type="ECO:0000256" key="9">
    <source>
        <dbReference type="SAM" id="Phobius"/>
    </source>
</evidence>
<keyword evidence="7" id="KW-0675">Receptor</keyword>
<protein>
    <recommendedName>
        <fullName evidence="10">Ionotropic glutamate receptor C-terminal domain-containing protein</fullName>
    </recommendedName>
</protein>
<keyword evidence="6 9" id="KW-0472">Membrane</keyword>
<name>A0A7R8UNZ2_HERIL</name>
<evidence type="ECO:0000256" key="5">
    <source>
        <dbReference type="ARBA" id="ARBA00022989"/>
    </source>
</evidence>
<reference evidence="11 12" key="1">
    <citation type="submission" date="2020-11" db="EMBL/GenBank/DDBJ databases">
        <authorList>
            <person name="Wallbank WR R."/>
            <person name="Pardo Diaz C."/>
            <person name="Kozak K."/>
            <person name="Martin S."/>
            <person name="Jiggins C."/>
            <person name="Moest M."/>
            <person name="Warren A I."/>
            <person name="Generalovic N T."/>
            <person name="Byers J.R.P. K."/>
            <person name="Montejo-Kovacevich G."/>
            <person name="Yen C E."/>
        </authorList>
    </citation>
    <scope>NUCLEOTIDE SEQUENCE [LARGE SCALE GENOMIC DNA]</scope>
</reference>
<dbReference type="PANTHER" id="PTHR42643:SF30">
    <property type="entry name" value="IONOTROPIC RECEPTOR 40A-RELATED"/>
    <property type="match status" value="1"/>
</dbReference>
<keyword evidence="8" id="KW-0325">Glycoprotein</keyword>
<sequence>MTTNVPGRKLKVIGGRDHHLLELIANKMNFKFQYVDPRERTQGSSVGSERKSLFTGGLGMIQNREAHFLFGDVGLSWERRKAAEFSFFTLVDSGAFATHAPRRLNEALAVVRPFQANVWPYLILTVLLSGPMFYFVIAMPYFWETEEKAFEEVRRKCSIELYPEYINEITLVKPFKHPRKDQLKKKMPKNLFSKCTWFTVQLFLKQSCSEPYNGMRARFLIIVYWVAATYVLSDVYSAQLTSFFARPARESPIDTLSKLEYAMEYRGYQLFIEKDSSVLEMLENSTEIFRRLYKLMKQRDTKYEGFLINSIEEGIQRISNGAENVILGGRETLYFNIKRYGINNFQLSQQLYTRYSAVAMQIGCPFLESFNKVIIHLFEGGIMDKITNSEYEKMLAVKDLNRGSEGQFKKNENKQKYSVFDSNPQPINLRMLQGAFIILLFGNTLAATILLIEISIYENNIALYVSILNAIRSLYVALRKLAAWLLQWIQQTALPSLHL</sequence>
<dbReference type="InParanoid" id="A0A7R8UNZ2"/>
<feature type="domain" description="Ionotropic glutamate receptor C-terminal" evidence="10">
    <location>
        <begin position="169"/>
        <end position="442"/>
    </location>
</feature>
<gene>
    <name evidence="11" type="ORF">HERILL_LOCUS7141</name>
</gene>
<dbReference type="PANTHER" id="PTHR42643">
    <property type="entry name" value="IONOTROPIC RECEPTOR 20A-RELATED"/>
    <property type="match status" value="1"/>
</dbReference>
<keyword evidence="5 9" id="KW-1133">Transmembrane helix</keyword>
<evidence type="ECO:0000313" key="11">
    <source>
        <dbReference type="EMBL" id="CAD7084236.1"/>
    </source>
</evidence>
<dbReference type="InterPro" id="IPR052192">
    <property type="entry name" value="Insect_Ionotropic_Sensory_Rcpt"/>
</dbReference>
<dbReference type="GO" id="GO:0050907">
    <property type="term" value="P:detection of chemical stimulus involved in sensory perception"/>
    <property type="evidence" value="ECO:0007669"/>
    <property type="project" value="UniProtKB-ARBA"/>
</dbReference>
<evidence type="ECO:0000256" key="7">
    <source>
        <dbReference type="ARBA" id="ARBA00023170"/>
    </source>
</evidence>